<dbReference type="PANTHER" id="PTHR34979:SF1">
    <property type="entry name" value="INNER MEMBRANE PROTEIN YGAZ"/>
    <property type="match status" value="1"/>
</dbReference>
<dbReference type="Proteomes" id="UP000559404">
    <property type="component" value="Unassembled WGS sequence"/>
</dbReference>
<proteinExistence type="inferred from homology"/>
<evidence type="ECO:0000256" key="2">
    <source>
        <dbReference type="ARBA" id="ARBA00010735"/>
    </source>
</evidence>
<name>A0A838XVI8_9HYPH</name>
<feature type="transmembrane region" description="Helical" evidence="8">
    <location>
        <begin position="51"/>
        <end position="70"/>
    </location>
</feature>
<evidence type="ECO:0000256" key="8">
    <source>
        <dbReference type="SAM" id="Phobius"/>
    </source>
</evidence>
<organism evidence="9 10">
    <name type="scientific">Stappia taiwanensis</name>
    <dbReference type="NCBI Taxonomy" id="992267"/>
    <lineage>
        <taxon>Bacteria</taxon>
        <taxon>Pseudomonadati</taxon>
        <taxon>Pseudomonadota</taxon>
        <taxon>Alphaproteobacteria</taxon>
        <taxon>Hyphomicrobiales</taxon>
        <taxon>Stappiaceae</taxon>
        <taxon>Stappia</taxon>
    </lineage>
</organism>
<evidence type="ECO:0000256" key="7">
    <source>
        <dbReference type="ARBA" id="ARBA00023136"/>
    </source>
</evidence>
<dbReference type="InterPro" id="IPR011606">
    <property type="entry name" value="Brnchd-chn_aa_trnsp_permease"/>
</dbReference>
<evidence type="ECO:0000313" key="10">
    <source>
        <dbReference type="Proteomes" id="UP000559404"/>
    </source>
</evidence>
<keyword evidence="4" id="KW-1003">Cell membrane</keyword>
<keyword evidence="3" id="KW-0813">Transport</keyword>
<keyword evidence="5 8" id="KW-0812">Transmembrane</keyword>
<evidence type="ECO:0000256" key="5">
    <source>
        <dbReference type="ARBA" id="ARBA00022692"/>
    </source>
</evidence>
<dbReference type="Pfam" id="PF03591">
    <property type="entry name" value="AzlC"/>
    <property type="match status" value="1"/>
</dbReference>
<dbReference type="PANTHER" id="PTHR34979">
    <property type="entry name" value="INNER MEMBRANE PROTEIN YGAZ"/>
    <property type="match status" value="1"/>
</dbReference>
<evidence type="ECO:0000256" key="3">
    <source>
        <dbReference type="ARBA" id="ARBA00022448"/>
    </source>
</evidence>
<comment type="caution">
    <text evidence="9">The sequence shown here is derived from an EMBL/GenBank/DDBJ whole genome shotgun (WGS) entry which is preliminary data.</text>
</comment>
<keyword evidence="6 8" id="KW-1133">Transmembrane helix</keyword>
<keyword evidence="7 8" id="KW-0472">Membrane</keyword>
<evidence type="ECO:0000256" key="4">
    <source>
        <dbReference type="ARBA" id="ARBA00022475"/>
    </source>
</evidence>
<feature type="transmembrane region" description="Helical" evidence="8">
    <location>
        <begin position="137"/>
        <end position="158"/>
    </location>
</feature>
<accession>A0A838XVI8</accession>
<comment type="similarity">
    <text evidence="2">Belongs to the AzlC family.</text>
</comment>
<reference evidence="9 10" key="2">
    <citation type="submission" date="2020-08" db="EMBL/GenBank/DDBJ databases">
        <title>Stappia taiwanensis sp. nov., isolated from a coastal thermal spring.</title>
        <authorList>
            <person name="Kampfer P."/>
        </authorList>
    </citation>
    <scope>NUCLEOTIDE SEQUENCE [LARGE SCALE GENOMIC DNA]</scope>
    <source>
        <strain evidence="9 10">DSM 23284</strain>
    </source>
</reference>
<feature type="transmembrane region" description="Helical" evidence="8">
    <location>
        <begin position="20"/>
        <end position="39"/>
    </location>
</feature>
<evidence type="ECO:0000256" key="6">
    <source>
        <dbReference type="ARBA" id="ARBA00022989"/>
    </source>
</evidence>
<keyword evidence="10" id="KW-1185">Reference proteome</keyword>
<feature type="transmembrane region" description="Helical" evidence="8">
    <location>
        <begin position="208"/>
        <end position="230"/>
    </location>
</feature>
<reference evidence="9 10" key="1">
    <citation type="submission" date="2020-07" db="EMBL/GenBank/DDBJ databases">
        <authorList>
            <person name="Li M."/>
        </authorList>
    </citation>
    <scope>NUCLEOTIDE SEQUENCE [LARGE SCALE GENOMIC DNA]</scope>
    <source>
        <strain evidence="9 10">DSM 23284</strain>
    </source>
</reference>
<protein>
    <submittedName>
        <fullName evidence="9">AzlC family ABC transporter permease</fullName>
    </submittedName>
</protein>
<sequence length="243" mass="25587">MTVSPKFPAAPADEFRDGMITIVPMIIAALPIGLIFGALSAQKGLSPLEVFLMSAGVFAGGAQFVALEIWTHPAPWLTLTVSALLVNLRHVLMSASLAPKVARGFRPWQRALGFFVLTDEIWALAEQRAATRVLTPAWYAGMVIPFYLNWVIAATAGAITGTVLGDTTRFGLDFAFPALFIALIMSFWKGPRTGAVLAASALAATGTYLTLGGAWYVIAGALAGVLVAYVTATETDETGAPGQ</sequence>
<feature type="transmembrane region" description="Helical" evidence="8">
    <location>
        <begin position="76"/>
        <end position="95"/>
    </location>
</feature>
<dbReference type="EMBL" id="JACEON010000004">
    <property type="protein sequence ID" value="MBA4611074.1"/>
    <property type="molecule type" value="Genomic_DNA"/>
</dbReference>
<evidence type="ECO:0000256" key="1">
    <source>
        <dbReference type="ARBA" id="ARBA00004651"/>
    </source>
</evidence>
<dbReference type="RefSeq" id="WP_181759281.1">
    <property type="nucleotide sequence ID" value="NZ_BMCR01000002.1"/>
</dbReference>
<gene>
    <name evidence="9" type="ORF">H1W37_05400</name>
</gene>
<comment type="subcellular location">
    <subcellularLocation>
        <location evidence="1">Cell membrane</location>
        <topology evidence="1">Multi-pass membrane protein</topology>
    </subcellularLocation>
</comment>
<dbReference type="GO" id="GO:1903785">
    <property type="term" value="P:L-valine transmembrane transport"/>
    <property type="evidence" value="ECO:0007669"/>
    <property type="project" value="TreeGrafter"/>
</dbReference>
<feature type="transmembrane region" description="Helical" evidence="8">
    <location>
        <begin position="170"/>
        <end position="188"/>
    </location>
</feature>
<dbReference type="GO" id="GO:0005886">
    <property type="term" value="C:plasma membrane"/>
    <property type="evidence" value="ECO:0007669"/>
    <property type="project" value="UniProtKB-SubCell"/>
</dbReference>
<evidence type="ECO:0000313" key="9">
    <source>
        <dbReference type="EMBL" id="MBA4611074.1"/>
    </source>
</evidence>
<dbReference type="AlphaFoldDB" id="A0A838XVI8"/>